<dbReference type="InterPro" id="IPR036615">
    <property type="entry name" value="Mur_ligase_C_dom_sf"/>
</dbReference>
<dbReference type="InterPro" id="IPR036565">
    <property type="entry name" value="Mur-like_cat_sf"/>
</dbReference>
<evidence type="ECO:0000259" key="16">
    <source>
        <dbReference type="Pfam" id="PF02875"/>
    </source>
</evidence>
<keyword evidence="10 14" id="KW-0573">Peptidoglycan synthesis</keyword>
<dbReference type="Gene3D" id="3.90.190.20">
    <property type="entry name" value="Mur ligase, C-terminal domain"/>
    <property type="match status" value="1"/>
</dbReference>
<evidence type="ECO:0000256" key="10">
    <source>
        <dbReference type="ARBA" id="ARBA00022984"/>
    </source>
</evidence>
<dbReference type="InterPro" id="IPR050061">
    <property type="entry name" value="MurCDEF_pg_biosynth"/>
</dbReference>
<dbReference type="GO" id="GO:0005524">
    <property type="term" value="F:ATP binding"/>
    <property type="evidence" value="ECO:0007669"/>
    <property type="project" value="UniProtKB-UniRule"/>
</dbReference>
<evidence type="ECO:0000256" key="13">
    <source>
        <dbReference type="ARBA" id="ARBA00047833"/>
    </source>
</evidence>
<dbReference type="InterPro" id="IPR004101">
    <property type="entry name" value="Mur_ligase_C"/>
</dbReference>
<dbReference type="EMBL" id="MWDQ01000145">
    <property type="protein sequence ID" value="OQB72020.1"/>
    <property type="molecule type" value="Genomic_DNA"/>
</dbReference>
<dbReference type="SUPFAM" id="SSF53623">
    <property type="entry name" value="MurD-like peptide ligases, catalytic domain"/>
    <property type="match status" value="1"/>
</dbReference>
<dbReference type="GO" id="GO:0071555">
    <property type="term" value="P:cell wall organization"/>
    <property type="evidence" value="ECO:0007669"/>
    <property type="project" value="UniProtKB-KW"/>
</dbReference>
<dbReference type="PANTHER" id="PTHR43445">
    <property type="entry name" value="UDP-N-ACETYLMURAMATE--L-ALANINE LIGASE-RELATED"/>
    <property type="match status" value="1"/>
</dbReference>
<evidence type="ECO:0000256" key="11">
    <source>
        <dbReference type="ARBA" id="ARBA00023306"/>
    </source>
</evidence>
<comment type="similarity">
    <text evidence="14">Belongs to the MurCDEF family.</text>
</comment>
<dbReference type="GO" id="GO:0051301">
    <property type="term" value="P:cell division"/>
    <property type="evidence" value="ECO:0007669"/>
    <property type="project" value="UniProtKB-KW"/>
</dbReference>
<dbReference type="GO" id="GO:0005737">
    <property type="term" value="C:cytoplasm"/>
    <property type="evidence" value="ECO:0007669"/>
    <property type="project" value="UniProtKB-SubCell"/>
</dbReference>
<dbReference type="GO" id="GO:0009252">
    <property type="term" value="P:peptidoglycan biosynthetic process"/>
    <property type="evidence" value="ECO:0007669"/>
    <property type="project" value="UniProtKB-UniRule"/>
</dbReference>
<dbReference type="Pfam" id="PF08245">
    <property type="entry name" value="Mur_ligase_M"/>
    <property type="match status" value="1"/>
</dbReference>
<evidence type="ECO:0000256" key="6">
    <source>
        <dbReference type="ARBA" id="ARBA00022618"/>
    </source>
</evidence>
<dbReference type="InterPro" id="IPR000713">
    <property type="entry name" value="Mur_ligase_N"/>
</dbReference>
<protein>
    <recommendedName>
        <fullName evidence="3 14">UDP-N-acetylmuramate--L-alanine ligase</fullName>
        <ecNumber evidence="3 14">6.3.2.8</ecNumber>
    </recommendedName>
    <alternativeName>
        <fullName evidence="14">UDP-N-acetylmuramoyl-L-alanine synthetase</fullName>
    </alternativeName>
</protein>
<evidence type="ECO:0000256" key="1">
    <source>
        <dbReference type="ARBA" id="ARBA00004496"/>
    </source>
</evidence>
<feature type="domain" description="Mur ligase C-terminal" evidence="16">
    <location>
        <begin position="313"/>
        <end position="445"/>
    </location>
</feature>
<evidence type="ECO:0000256" key="4">
    <source>
        <dbReference type="ARBA" id="ARBA00022490"/>
    </source>
</evidence>
<dbReference type="UniPathway" id="UPA00219"/>
<keyword evidence="9 14" id="KW-0133">Cell shape</keyword>
<dbReference type="GO" id="GO:0008763">
    <property type="term" value="F:UDP-N-acetylmuramate-L-alanine ligase activity"/>
    <property type="evidence" value="ECO:0007669"/>
    <property type="project" value="UniProtKB-UniRule"/>
</dbReference>
<dbReference type="Pfam" id="PF02875">
    <property type="entry name" value="Mur_ligase_C"/>
    <property type="match status" value="1"/>
</dbReference>
<comment type="subcellular location">
    <subcellularLocation>
        <location evidence="1 14">Cytoplasm</location>
    </subcellularLocation>
</comment>
<dbReference type="Gene3D" id="3.40.50.720">
    <property type="entry name" value="NAD(P)-binding Rossmann-like Domain"/>
    <property type="match status" value="1"/>
</dbReference>
<dbReference type="NCBIfam" id="TIGR01082">
    <property type="entry name" value="murC"/>
    <property type="match status" value="1"/>
</dbReference>
<keyword evidence="5 14" id="KW-0436">Ligase</keyword>
<dbReference type="Proteomes" id="UP000485562">
    <property type="component" value="Unassembled WGS sequence"/>
</dbReference>
<feature type="domain" description="Mur ligase N-terminal catalytic" evidence="15">
    <location>
        <begin position="10"/>
        <end position="109"/>
    </location>
</feature>
<reference evidence="18" key="1">
    <citation type="submission" date="2017-02" db="EMBL/GenBank/DDBJ databases">
        <title>Delving into the versatile metabolic prowess of the omnipresent phylum Bacteroidetes.</title>
        <authorList>
            <person name="Nobu M.K."/>
            <person name="Mei R."/>
            <person name="Narihiro T."/>
            <person name="Kuroda K."/>
            <person name="Liu W.-T."/>
        </authorList>
    </citation>
    <scope>NUCLEOTIDE SEQUENCE</scope>
    <source>
        <strain evidence="18">ADurb.Bin131</strain>
    </source>
</reference>
<dbReference type="Gene3D" id="3.40.1190.10">
    <property type="entry name" value="Mur-like, catalytic domain"/>
    <property type="match status" value="1"/>
</dbReference>
<dbReference type="Pfam" id="PF01225">
    <property type="entry name" value="Mur_ligase"/>
    <property type="match status" value="1"/>
</dbReference>
<dbReference type="SUPFAM" id="SSF53244">
    <property type="entry name" value="MurD-like peptide ligases, peptide-binding domain"/>
    <property type="match status" value="1"/>
</dbReference>
<dbReference type="EC" id="6.3.2.8" evidence="3 14"/>
<dbReference type="PANTHER" id="PTHR43445:SF3">
    <property type="entry name" value="UDP-N-ACETYLMURAMATE--L-ALANINE LIGASE"/>
    <property type="match status" value="1"/>
</dbReference>
<evidence type="ECO:0000259" key="15">
    <source>
        <dbReference type="Pfam" id="PF01225"/>
    </source>
</evidence>
<comment type="caution">
    <text evidence="18">The sequence shown here is derived from an EMBL/GenBank/DDBJ whole genome shotgun (WGS) entry which is preliminary data.</text>
</comment>
<evidence type="ECO:0000256" key="3">
    <source>
        <dbReference type="ARBA" id="ARBA00012211"/>
    </source>
</evidence>
<organism evidence="18">
    <name type="scientific">candidate division TA06 bacterium ADurb.Bin131</name>
    <dbReference type="NCBI Taxonomy" id="1852827"/>
    <lineage>
        <taxon>Bacteria</taxon>
        <taxon>Bacteria division TA06</taxon>
    </lineage>
</organism>
<evidence type="ECO:0000256" key="8">
    <source>
        <dbReference type="ARBA" id="ARBA00022840"/>
    </source>
</evidence>
<dbReference type="InterPro" id="IPR013221">
    <property type="entry name" value="Mur_ligase_cen"/>
</dbReference>
<comment type="function">
    <text evidence="14">Cell wall formation.</text>
</comment>
<gene>
    <name evidence="14 18" type="primary">murC</name>
    <name evidence="18" type="ORF">BWX89_01496</name>
</gene>
<keyword evidence="11 14" id="KW-0131">Cell cycle</keyword>
<accession>A0A1V6C589</accession>
<evidence type="ECO:0000256" key="12">
    <source>
        <dbReference type="ARBA" id="ARBA00023316"/>
    </source>
</evidence>
<keyword evidence="4 14" id="KW-0963">Cytoplasm</keyword>
<comment type="catalytic activity">
    <reaction evidence="13 14">
        <text>UDP-N-acetyl-alpha-D-muramate + L-alanine + ATP = UDP-N-acetyl-alpha-D-muramoyl-L-alanine + ADP + phosphate + H(+)</text>
        <dbReference type="Rhea" id="RHEA:23372"/>
        <dbReference type="ChEBI" id="CHEBI:15378"/>
        <dbReference type="ChEBI" id="CHEBI:30616"/>
        <dbReference type="ChEBI" id="CHEBI:43474"/>
        <dbReference type="ChEBI" id="CHEBI:57972"/>
        <dbReference type="ChEBI" id="CHEBI:70757"/>
        <dbReference type="ChEBI" id="CHEBI:83898"/>
        <dbReference type="ChEBI" id="CHEBI:456216"/>
        <dbReference type="EC" id="6.3.2.8"/>
    </reaction>
</comment>
<keyword evidence="12 14" id="KW-0961">Cell wall biogenesis/degradation</keyword>
<name>A0A1V6C589_UNCT6</name>
<feature type="binding site" evidence="14">
    <location>
        <begin position="116"/>
        <end position="122"/>
    </location>
    <ligand>
        <name>ATP</name>
        <dbReference type="ChEBI" id="CHEBI:30616"/>
    </ligand>
</feature>
<proteinExistence type="inferred from homology"/>
<dbReference type="GO" id="GO:0008360">
    <property type="term" value="P:regulation of cell shape"/>
    <property type="evidence" value="ECO:0007669"/>
    <property type="project" value="UniProtKB-KW"/>
</dbReference>
<evidence type="ECO:0000259" key="17">
    <source>
        <dbReference type="Pfam" id="PF08245"/>
    </source>
</evidence>
<evidence type="ECO:0000256" key="5">
    <source>
        <dbReference type="ARBA" id="ARBA00022598"/>
    </source>
</evidence>
<evidence type="ECO:0000256" key="9">
    <source>
        <dbReference type="ARBA" id="ARBA00022960"/>
    </source>
</evidence>
<dbReference type="InterPro" id="IPR005758">
    <property type="entry name" value="UDP-N-AcMur_Ala_ligase_MurC"/>
</dbReference>
<evidence type="ECO:0000313" key="18">
    <source>
        <dbReference type="EMBL" id="OQB72020.1"/>
    </source>
</evidence>
<feature type="domain" description="Mur ligase central" evidence="17">
    <location>
        <begin position="114"/>
        <end position="290"/>
    </location>
</feature>
<keyword evidence="7 14" id="KW-0547">Nucleotide-binding</keyword>
<evidence type="ECO:0000256" key="2">
    <source>
        <dbReference type="ARBA" id="ARBA00004752"/>
    </source>
</evidence>
<evidence type="ECO:0000256" key="14">
    <source>
        <dbReference type="HAMAP-Rule" id="MF_00046"/>
    </source>
</evidence>
<dbReference type="AlphaFoldDB" id="A0A1V6C589"/>
<dbReference type="HAMAP" id="MF_00046">
    <property type="entry name" value="MurC"/>
    <property type="match status" value="1"/>
</dbReference>
<evidence type="ECO:0000256" key="7">
    <source>
        <dbReference type="ARBA" id="ARBA00022741"/>
    </source>
</evidence>
<comment type="pathway">
    <text evidence="2 14">Cell wall biogenesis; peptidoglycan biosynthesis.</text>
</comment>
<keyword evidence="6 14" id="KW-0132">Cell division</keyword>
<sequence length="460" mass="50685">MAEILDRFNRIHIIGIGGSGTSGLAKILKALGKIVQGSDLKQGPQTKNLESLGIKIFYGHVSENISRDIDLVIRSQAVNYDNPEYCTARNMGIPVINYPKALGLLMREKKGIAVSGTHGKTTTSAMIAFMLKYVNHNPDFVIGGEICGIGNSGVGNSGLLVVEACEYKRSFLNLEPEIGVITAIEEDHLDYYRDIKDIQDAFENFSERIMPGGTLIGMSDDPAVADVMKKCGVMSIGYGLKSGNIRAKNINLLEDGNRFDCFYNGELLGGIFCSAWGIHNVLNALAVISVGITLGIPFSDIAEALKEFPGVFRRSQIIGKVNGIVIIDDYGHHPTEIVATLKGLRQRFPSRRIIVVFQPHQYSRTRFLLKDFASSFNLCDEVIVPDIYFVRDSENERKLINSEILVEKIQNQGTKAKYIPEFDEIVKYLVKNISRGDVVITIGAGPVYEVGLRFKTALEG</sequence>
<dbReference type="SUPFAM" id="SSF51984">
    <property type="entry name" value="MurCD N-terminal domain"/>
    <property type="match status" value="1"/>
</dbReference>
<keyword evidence="8 14" id="KW-0067">ATP-binding</keyword>